<feature type="non-terminal residue" evidence="3">
    <location>
        <position position="160"/>
    </location>
</feature>
<dbReference type="InterPro" id="IPR015421">
    <property type="entry name" value="PyrdxlP-dep_Trfase_major"/>
</dbReference>
<dbReference type="Pfam" id="PF03841">
    <property type="entry name" value="SelA"/>
    <property type="match status" value="1"/>
</dbReference>
<dbReference type="GO" id="GO:0004125">
    <property type="term" value="F:L-seryl-tRNA(Sec) selenium transferase activity"/>
    <property type="evidence" value="ECO:0007669"/>
    <property type="project" value="TreeGrafter"/>
</dbReference>
<dbReference type="Gene3D" id="3.40.640.10">
    <property type="entry name" value="Type I PLP-dependent aspartate aminotransferase-like (Major domain)"/>
    <property type="match status" value="1"/>
</dbReference>
<evidence type="ECO:0008006" key="4">
    <source>
        <dbReference type="Google" id="ProtNLM"/>
    </source>
</evidence>
<protein>
    <recommendedName>
        <fullName evidence="4">L-seryl-tRNA selenium transferase N-terminal domain-containing protein</fullName>
    </recommendedName>
</protein>
<keyword evidence="2" id="KW-0663">Pyridoxal phosphate</keyword>
<evidence type="ECO:0000313" key="3">
    <source>
        <dbReference type="EMBL" id="SVD20788.1"/>
    </source>
</evidence>
<dbReference type="SUPFAM" id="SSF53383">
    <property type="entry name" value="PLP-dependent transferases"/>
    <property type="match status" value="1"/>
</dbReference>
<sequence>MSKKQLRQLPSVSEVLLDVNKSIALHDRYIREVIKSELRGYRRTAKAGKLDIKRSAVTAAILDELDSLNQSSIKNIINGTGVVLHTGFGRAPISKKVISTIAKKLEGYINLEFDLSTGKRGDRQNHIAKMLNAICGAESSLIVNNNAAAVLLVLNSLAEG</sequence>
<evidence type="ECO:0000256" key="1">
    <source>
        <dbReference type="ARBA" id="ARBA00001933"/>
    </source>
</evidence>
<evidence type="ECO:0000256" key="2">
    <source>
        <dbReference type="ARBA" id="ARBA00022898"/>
    </source>
</evidence>
<dbReference type="PANTHER" id="PTHR32328:SF0">
    <property type="entry name" value="L-SERYL-TRNA(SEC) SELENIUM TRANSFERASE"/>
    <property type="match status" value="1"/>
</dbReference>
<dbReference type="EMBL" id="UINC01136181">
    <property type="protein sequence ID" value="SVD20788.1"/>
    <property type="molecule type" value="Genomic_DNA"/>
</dbReference>
<dbReference type="AlphaFoldDB" id="A0A382THA1"/>
<gene>
    <name evidence="3" type="ORF">METZ01_LOCUS373642</name>
</gene>
<proteinExistence type="predicted"/>
<accession>A0A382THA1</accession>
<comment type="cofactor">
    <cofactor evidence="1">
        <name>pyridoxal 5'-phosphate</name>
        <dbReference type="ChEBI" id="CHEBI:597326"/>
    </cofactor>
</comment>
<dbReference type="InterPro" id="IPR015424">
    <property type="entry name" value="PyrdxlP-dep_Trfase"/>
</dbReference>
<reference evidence="3" key="1">
    <citation type="submission" date="2018-05" db="EMBL/GenBank/DDBJ databases">
        <authorList>
            <person name="Lanie J.A."/>
            <person name="Ng W.-L."/>
            <person name="Kazmierczak K.M."/>
            <person name="Andrzejewski T.M."/>
            <person name="Davidsen T.M."/>
            <person name="Wayne K.J."/>
            <person name="Tettelin H."/>
            <person name="Glass J.I."/>
            <person name="Rusch D."/>
            <person name="Podicherti R."/>
            <person name="Tsui H.-C.T."/>
            <person name="Winkler M.E."/>
        </authorList>
    </citation>
    <scope>NUCLEOTIDE SEQUENCE</scope>
</reference>
<dbReference type="Gene3D" id="3.90.1150.180">
    <property type="match status" value="1"/>
</dbReference>
<name>A0A382THA1_9ZZZZ</name>
<dbReference type="InterPro" id="IPR018319">
    <property type="entry name" value="SelA-like"/>
</dbReference>
<dbReference type="PANTHER" id="PTHR32328">
    <property type="entry name" value="L-SERYL-TRNA(SEC) SELENIUM TRANSFERASE"/>
    <property type="match status" value="1"/>
</dbReference>
<organism evidence="3">
    <name type="scientific">marine metagenome</name>
    <dbReference type="NCBI Taxonomy" id="408172"/>
    <lineage>
        <taxon>unclassified sequences</taxon>
        <taxon>metagenomes</taxon>
        <taxon>ecological metagenomes</taxon>
    </lineage>
</organism>